<reference evidence="2 3" key="1">
    <citation type="submission" date="2017-08" db="EMBL/GenBank/DDBJ databases">
        <authorList>
            <person name="de Groot N.N."/>
        </authorList>
    </citation>
    <scope>NUCLEOTIDE SEQUENCE [LARGE SCALE GENOMIC DNA]</scope>
    <source>
        <strain evidence="2 3">JC85</strain>
    </source>
</reference>
<protein>
    <recommendedName>
        <fullName evidence="1">DUF6950 domain-containing protein</fullName>
    </recommendedName>
</protein>
<name>A0A285UVB8_9HYPH</name>
<organism evidence="2 3">
    <name type="scientific">Rhizobium subbaraonis</name>
    <dbReference type="NCBI Taxonomy" id="908946"/>
    <lineage>
        <taxon>Bacteria</taxon>
        <taxon>Pseudomonadati</taxon>
        <taxon>Pseudomonadota</taxon>
        <taxon>Alphaproteobacteria</taxon>
        <taxon>Hyphomicrobiales</taxon>
        <taxon>Rhizobiaceae</taxon>
        <taxon>Rhizobium/Agrobacterium group</taxon>
        <taxon>Rhizobium</taxon>
    </lineage>
</organism>
<dbReference type="RefSeq" id="WP_097142203.1">
    <property type="nucleotide sequence ID" value="NZ_OBQD01000017.1"/>
</dbReference>
<dbReference type="EMBL" id="OBQD01000017">
    <property type="protein sequence ID" value="SOC45772.1"/>
    <property type="molecule type" value="Genomic_DNA"/>
</dbReference>
<accession>A0A285UVB8</accession>
<gene>
    <name evidence="2" type="ORF">SAMN05892877_117161</name>
</gene>
<dbReference type="OrthoDB" id="6586924at2"/>
<sequence length="134" mass="14420">MTLHEFLALEHEFRWGGLNGDDCMTFAASWVEACTGVDPAAEFRGTYDTQEGAEALIAAHGGMVALAGRQLLPVGCKRVQSPQSGDVGIVRAEVGINWVKDVAAIRFGPNWAALSPVRVIAKPFETVAVWRLPV</sequence>
<keyword evidence="3" id="KW-1185">Reference proteome</keyword>
<proteinExistence type="predicted"/>
<evidence type="ECO:0000259" key="1">
    <source>
        <dbReference type="Pfam" id="PF22262"/>
    </source>
</evidence>
<evidence type="ECO:0000313" key="3">
    <source>
        <dbReference type="Proteomes" id="UP000219167"/>
    </source>
</evidence>
<evidence type="ECO:0000313" key="2">
    <source>
        <dbReference type="EMBL" id="SOC45772.1"/>
    </source>
</evidence>
<dbReference type="AlphaFoldDB" id="A0A285UVB8"/>
<feature type="domain" description="DUF6950" evidence="1">
    <location>
        <begin position="10"/>
        <end position="122"/>
    </location>
</feature>
<dbReference type="Proteomes" id="UP000219167">
    <property type="component" value="Unassembled WGS sequence"/>
</dbReference>
<dbReference type="InterPro" id="IPR053802">
    <property type="entry name" value="DUF6950"/>
</dbReference>
<dbReference type="Pfam" id="PF22262">
    <property type="entry name" value="DUF6950"/>
    <property type="match status" value="1"/>
</dbReference>